<gene>
    <name evidence="1" type="ORF">BXYJ_LOCUS1617</name>
</gene>
<evidence type="ECO:0000313" key="3">
    <source>
        <dbReference type="Proteomes" id="UP000095284"/>
    </source>
</evidence>
<proteinExistence type="predicted"/>
<reference evidence="2" key="2">
    <citation type="submission" date="2020-08" db="EMBL/GenBank/DDBJ databases">
        <authorList>
            <person name="Kikuchi T."/>
        </authorList>
    </citation>
    <scope>NUCLEOTIDE SEQUENCE</scope>
    <source>
        <strain evidence="1">Ka4C1</strain>
    </source>
</reference>
<dbReference type="Proteomes" id="UP000582659">
    <property type="component" value="Unassembled WGS sequence"/>
</dbReference>
<sequence>MSPLAAFSEIRKHLDHIEKGENVKENAELVNEVISEVNLFTSGKVRELVKFRFVALFERFVVKEPSSYTSALLCHSLFQVVAFEYFYEVDDSLSQWRQLESIPDAKNCLIFQLACCLLHRNEEHVLKSHVKQTLELLKYFESMENAYVHVVKSFVSAHKDIFLETFGVSLISYVLSLEPEPEINADVNKSLENESAESLNWRHLTNLYARGRVKAVIAASGNVSNIKLNDMISSLNPEDFSSDKYSYILGVIRAWVLYRPGFKFPITGKLCHLMEMEDLRTESMKLLYVITEDKSSNIMADSSFLNFCVQIIHCPSLLKQPVTEEKVTFAMAKCNLLTSIIRRYDNYLHQYGILSGYVSDLISFLFLAKKSDYDGERIVLLEHSLKFLMEALGGSKKINMDLPFIMSNNLRANRKPVLPLLTGLKHSNPFQIALLSTNLPAHEKQLFALLMKHYTQVKTRVG</sequence>
<dbReference type="EMBL" id="CAJFCV020000001">
    <property type="protein sequence ID" value="CAG9085159.1"/>
    <property type="molecule type" value="Genomic_DNA"/>
</dbReference>
<dbReference type="Proteomes" id="UP000095284">
    <property type="component" value="Unplaced"/>
</dbReference>
<dbReference type="Proteomes" id="UP000659654">
    <property type="component" value="Unassembled WGS sequence"/>
</dbReference>
<dbReference type="AlphaFoldDB" id="A0A1I7RY07"/>
<organism evidence="3 5">
    <name type="scientific">Bursaphelenchus xylophilus</name>
    <name type="common">Pinewood nematode worm</name>
    <name type="synonym">Aphelenchoides xylophilus</name>
    <dbReference type="NCBI Taxonomy" id="6326"/>
    <lineage>
        <taxon>Eukaryota</taxon>
        <taxon>Metazoa</taxon>
        <taxon>Ecdysozoa</taxon>
        <taxon>Nematoda</taxon>
        <taxon>Chromadorea</taxon>
        <taxon>Rhabditida</taxon>
        <taxon>Tylenchina</taxon>
        <taxon>Tylenchomorpha</taxon>
        <taxon>Aphelenchoidea</taxon>
        <taxon>Aphelenchoididae</taxon>
        <taxon>Bursaphelenchus</taxon>
    </lineage>
</organism>
<dbReference type="OrthoDB" id="5791358at2759"/>
<protein>
    <submittedName>
        <fullName evidence="1">(pine wood nematode) hypothetical protein</fullName>
    </submittedName>
</protein>
<keyword evidence="4" id="KW-1185">Reference proteome</keyword>
<name>A0A1I7RY07_BURXY</name>
<evidence type="ECO:0000313" key="1">
    <source>
        <dbReference type="EMBL" id="CAD5209802.1"/>
    </source>
</evidence>
<reference evidence="5" key="1">
    <citation type="submission" date="2016-11" db="UniProtKB">
        <authorList>
            <consortium name="WormBaseParasite"/>
        </authorList>
    </citation>
    <scope>IDENTIFICATION</scope>
</reference>
<evidence type="ECO:0000313" key="5">
    <source>
        <dbReference type="WBParaSite" id="BXY_0562400.1"/>
    </source>
</evidence>
<evidence type="ECO:0000313" key="4">
    <source>
        <dbReference type="Proteomes" id="UP000659654"/>
    </source>
</evidence>
<dbReference type="EMBL" id="CAJFDI010000001">
    <property type="protein sequence ID" value="CAD5209802.1"/>
    <property type="molecule type" value="Genomic_DNA"/>
</dbReference>
<dbReference type="WBParaSite" id="BXY_0562400.1">
    <property type="protein sequence ID" value="BXY_0562400.1"/>
    <property type="gene ID" value="BXY_0562400"/>
</dbReference>
<evidence type="ECO:0000313" key="2">
    <source>
        <dbReference type="EMBL" id="CAG9085159.1"/>
    </source>
</evidence>
<accession>A0A1I7RY07</accession>